<dbReference type="InterPro" id="IPR006612">
    <property type="entry name" value="THAP_Znf"/>
</dbReference>
<keyword evidence="4 5" id="KW-0238">DNA-binding</keyword>
<evidence type="ECO:0000256" key="3">
    <source>
        <dbReference type="ARBA" id="ARBA00022833"/>
    </source>
</evidence>
<gene>
    <name evidence="9" type="ORF">GDO81_001247</name>
</gene>
<dbReference type="SMART" id="SM00692">
    <property type="entry name" value="DM3"/>
    <property type="match status" value="3"/>
</dbReference>
<reference evidence="9" key="1">
    <citation type="thesis" date="2020" institute="ProQuest LLC" country="789 East Eisenhower Parkway, Ann Arbor, MI, USA">
        <title>Comparative Genomics and Chromosome Evolution.</title>
        <authorList>
            <person name="Mudd A.B."/>
        </authorList>
    </citation>
    <scope>NUCLEOTIDE SEQUENCE</scope>
    <source>
        <strain evidence="9">237g6f4</strain>
        <tissue evidence="9">Blood</tissue>
    </source>
</reference>
<dbReference type="AlphaFoldDB" id="A0AAV7DD42"/>
<evidence type="ECO:0000313" key="10">
    <source>
        <dbReference type="Proteomes" id="UP000824782"/>
    </source>
</evidence>
<feature type="domain" description="THAP-type" evidence="8">
    <location>
        <begin position="326"/>
        <end position="409"/>
    </location>
</feature>
<dbReference type="InterPro" id="IPR038441">
    <property type="entry name" value="THAP_Znf_sf"/>
</dbReference>
<dbReference type="Gene3D" id="6.20.210.20">
    <property type="entry name" value="THAP domain"/>
    <property type="match status" value="2"/>
</dbReference>
<dbReference type="SUPFAM" id="SSF57716">
    <property type="entry name" value="Glucocorticoid receptor-like (DNA-binding domain)"/>
    <property type="match status" value="3"/>
</dbReference>
<dbReference type="PROSITE" id="PS50950">
    <property type="entry name" value="ZF_THAP"/>
    <property type="match status" value="3"/>
</dbReference>
<organism evidence="9 10">
    <name type="scientific">Engystomops pustulosus</name>
    <name type="common">Tungara frog</name>
    <name type="synonym">Physalaemus pustulosus</name>
    <dbReference type="NCBI Taxonomy" id="76066"/>
    <lineage>
        <taxon>Eukaryota</taxon>
        <taxon>Metazoa</taxon>
        <taxon>Chordata</taxon>
        <taxon>Craniata</taxon>
        <taxon>Vertebrata</taxon>
        <taxon>Euteleostomi</taxon>
        <taxon>Amphibia</taxon>
        <taxon>Batrachia</taxon>
        <taxon>Anura</taxon>
        <taxon>Neobatrachia</taxon>
        <taxon>Hyloidea</taxon>
        <taxon>Leptodactylidae</taxon>
        <taxon>Leiuperinae</taxon>
        <taxon>Engystomops</taxon>
    </lineage>
</organism>
<dbReference type="GO" id="GO:0008270">
    <property type="term" value="F:zinc ion binding"/>
    <property type="evidence" value="ECO:0007669"/>
    <property type="project" value="UniProtKB-KW"/>
</dbReference>
<keyword evidence="2 5" id="KW-0863">Zinc-finger</keyword>
<evidence type="ECO:0000256" key="5">
    <source>
        <dbReference type="PROSITE-ProRule" id="PRU00309"/>
    </source>
</evidence>
<accession>A0AAV7DD42</accession>
<comment type="caution">
    <text evidence="9">The sequence shown here is derived from an EMBL/GenBank/DDBJ whole genome shotgun (WGS) entry which is preliminary data.</text>
</comment>
<sequence>MPMTCVAYGCHNHFVKGCGKQFFRFPLKDPDRLSNWVMAIRRKNWKPSASSRICSDHFTENDYMLRPGAMVPRLRLDAVPSVFDGFPTHLKERLERKKTLKKEIDDQIIVICNHHGPQDAVRETFDSEEPNNRDVACKNSESNSVQVRKFPTQEIEQDKARNQYQKNEVDKVKTCAVHGCNNTYYEGCQQLFFRFPINDPALLSKWVVAIHHENYTKSESLTSYSVCSKHFTEKDYILYPGATVPELGPNAVPSLFIKLPTEIPTALESQEHQTDSIQMTVPEKQSKDQILIPSEIGNTKLHEKSNKESLSEHKQQVKHGPSVSSHPVTCVVDGCYRIFVKGCGKRFFRFPMKNPERLSKWLKALQCSPEWKPSASSRICSDHFRDKDYIVRLGTLERRLRISAVPSVFKARKSRRKQIIESDQNLRHHRSLVDEFLEEIKSCDHTYSAAHNEESLPRFNPNTVKLKKKVKTLQRQIQRQRHTIKKLSERIAQLKNNNAPLHQR</sequence>
<dbReference type="EMBL" id="WNYA01000001">
    <property type="protein sequence ID" value="KAG8594555.1"/>
    <property type="molecule type" value="Genomic_DNA"/>
</dbReference>
<dbReference type="EMBL" id="WNYA01000001">
    <property type="protein sequence ID" value="KAG8594556.1"/>
    <property type="molecule type" value="Genomic_DNA"/>
</dbReference>
<dbReference type="InterPro" id="IPR052224">
    <property type="entry name" value="THAP_domain_protein"/>
</dbReference>
<feature type="region of interest" description="Disordered" evidence="7">
    <location>
        <begin position="303"/>
        <end position="324"/>
    </location>
</feature>
<feature type="domain" description="THAP-type" evidence="8">
    <location>
        <begin position="1"/>
        <end position="83"/>
    </location>
</feature>
<keyword evidence="6" id="KW-0175">Coiled coil</keyword>
<dbReference type="Proteomes" id="UP000824782">
    <property type="component" value="Unassembled WGS sequence"/>
</dbReference>
<evidence type="ECO:0000313" key="9">
    <source>
        <dbReference type="EMBL" id="KAG8594556.1"/>
    </source>
</evidence>
<dbReference type="PANTHER" id="PTHR46927">
    <property type="entry name" value="AGAP005574-PA"/>
    <property type="match status" value="1"/>
</dbReference>
<proteinExistence type="predicted"/>
<evidence type="ECO:0000256" key="4">
    <source>
        <dbReference type="ARBA" id="ARBA00023125"/>
    </source>
</evidence>
<evidence type="ECO:0000256" key="2">
    <source>
        <dbReference type="ARBA" id="ARBA00022771"/>
    </source>
</evidence>
<feature type="domain" description="THAP-type" evidence="8">
    <location>
        <begin position="171"/>
        <end position="256"/>
    </location>
</feature>
<evidence type="ECO:0000256" key="7">
    <source>
        <dbReference type="SAM" id="MobiDB-lite"/>
    </source>
</evidence>
<dbReference type="PANTHER" id="PTHR46927:SF2">
    <property type="entry name" value="THAP DOMAIN-CONTAINING PROTEIN 8"/>
    <property type="match status" value="1"/>
</dbReference>
<name>A0AAV7DD42_ENGPU</name>
<evidence type="ECO:0000256" key="6">
    <source>
        <dbReference type="SAM" id="Coils"/>
    </source>
</evidence>
<dbReference type="SMART" id="SM00980">
    <property type="entry name" value="THAP"/>
    <property type="match status" value="3"/>
</dbReference>
<feature type="coiled-coil region" evidence="6">
    <location>
        <begin position="463"/>
        <end position="504"/>
    </location>
</feature>
<protein>
    <recommendedName>
        <fullName evidence="8">THAP-type domain-containing protein</fullName>
    </recommendedName>
</protein>
<keyword evidence="10" id="KW-1185">Reference proteome</keyword>
<dbReference type="Pfam" id="PF05485">
    <property type="entry name" value="THAP"/>
    <property type="match status" value="3"/>
</dbReference>
<feature type="compositionally biased region" description="Basic and acidic residues" evidence="7">
    <location>
        <begin position="303"/>
        <end position="315"/>
    </location>
</feature>
<evidence type="ECO:0000256" key="1">
    <source>
        <dbReference type="ARBA" id="ARBA00022723"/>
    </source>
</evidence>
<keyword evidence="1" id="KW-0479">Metal-binding</keyword>
<dbReference type="GO" id="GO:0003677">
    <property type="term" value="F:DNA binding"/>
    <property type="evidence" value="ECO:0007669"/>
    <property type="project" value="UniProtKB-UniRule"/>
</dbReference>
<keyword evidence="3" id="KW-0862">Zinc</keyword>
<evidence type="ECO:0000259" key="8">
    <source>
        <dbReference type="PROSITE" id="PS50950"/>
    </source>
</evidence>